<dbReference type="AlphaFoldDB" id="A0A1H8LZA9"/>
<reference evidence="2" key="1">
    <citation type="submission" date="2016-10" db="EMBL/GenBank/DDBJ databases">
        <authorList>
            <person name="Varghese N."/>
            <person name="Submissions S."/>
        </authorList>
    </citation>
    <scope>NUCLEOTIDE SEQUENCE [LARGE SCALE GENOMIC DNA]</scope>
    <source>
        <strain evidence="2">IBRC-M 10043</strain>
    </source>
</reference>
<evidence type="ECO:0000313" key="2">
    <source>
        <dbReference type="Proteomes" id="UP000198775"/>
    </source>
</evidence>
<dbReference type="EMBL" id="FOCX01000008">
    <property type="protein sequence ID" value="SEO10411.1"/>
    <property type="molecule type" value="Genomic_DNA"/>
</dbReference>
<keyword evidence="2" id="KW-1185">Reference proteome</keyword>
<proteinExistence type="predicted"/>
<accession>A0A1H8LZA9</accession>
<sequence length="80" mass="8733">MLCNRPIPWCDIPHLTSEVLNEVTNTVHKHETGKSAFQSEYGVTYNLSEDDLPVLGTIESELGPATVSKCGRCFDDAGGH</sequence>
<organism evidence="1 2">
    <name type="scientific">Halorientalis persicus</name>
    <dbReference type="NCBI Taxonomy" id="1367881"/>
    <lineage>
        <taxon>Archaea</taxon>
        <taxon>Methanobacteriati</taxon>
        <taxon>Methanobacteriota</taxon>
        <taxon>Stenosarchaea group</taxon>
        <taxon>Halobacteria</taxon>
        <taxon>Halobacteriales</taxon>
        <taxon>Haloarculaceae</taxon>
        <taxon>Halorientalis</taxon>
    </lineage>
</organism>
<protein>
    <submittedName>
        <fullName evidence="1">Uncharacterized protein</fullName>
    </submittedName>
</protein>
<evidence type="ECO:0000313" key="1">
    <source>
        <dbReference type="EMBL" id="SEO10411.1"/>
    </source>
</evidence>
<dbReference type="Proteomes" id="UP000198775">
    <property type="component" value="Unassembled WGS sequence"/>
</dbReference>
<name>A0A1H8LZA9_9EURY</name>
<gene>
    <name evidence="1" type="ORF">SAMN05216388_100864</name>
</gene>